<dbReference type="Proteomes" id="UP001059480">
    <property type="component" value="Unassembled WGS sequence"/>
</dbReference>
<proteinExistence type="predicted"/>
<name>A0ABT1WLZ6_9LACT</name>
<dbReference type="NCBIfam" id="TIGR01549">
    <property type="entry name" value="HAD-SF-IA-v1"/>
    <property type="match status" value="1"/>
</dbReference>
<sequence>MSTYKYLLFDLDDTLLDFKRSERWALEQLFQQNGLEFNPQTLSTYMSINHDLWSRYEKGEISSQDITDTRFTSLFEQYQIKKDGLKAEQDFRNYLAEANFLMPQAKEVLENLANDYQLFALTNGIAQTQANRLKAADIDKYFQEVYVSGAIGSRKPEAAFFDFVFEDAKELKADQSLMIGDNLATDIIGAANYGLDTCWMNPYAKAISGNVQPTYQIQQLDQLYPIIGR</sequence>
<reference evidence="1" key="2">
    <citation type="journal article" date="2023" name="Curr. Microbiol.">
        <title>Granulicatella seriolae sp. nov., a Novel Facultative Anaerobe Isolated from Yellowtail Marine Fish.</title>
        <authorList>
            <person name="Lee M."/>
            <person name="Choi Y.J."/>
            <person name="Farooq A."/>
            <person name="Jeong J.B."/>
            <person name="Jung M.Y."/>
        </authorList>
    </citation>
    <scope>NUCLEOTIDE SEQUENCE</scope>
    <source>
        <strain evidence="1">S8</strain>
    </source>
</reference>
<dbReference type="Gene3D" id="1.10.150.240">
    <property type="entry name" value="Putative phosphatase, domain 2"/>
    <property type="match status" value="1"/>
</dbReference>
<dbReference type="Gene3D" id="3.40.50.1000">
    <property type="entry name" value="HAD superfamily/HAD-like"/>
    <property type="match status" value="1"/>
</dbReference>
<dbReference type="InterPro" id="IPR036412">
    <property type="entry name" value="HAD-like_sf"/>
</dbReference>
<evidence type="ECO:0000313" key="2">
    <source>
        <dbReference type="Proteomes" id="UP001059480"/>
    </source>
</evidence>
<evidence type="ECO:0000313" key="1">
    <source>
        <dbReference type="EMBL" id="MCQ9209496.1"/>
    </source>
</evidence>
<accession>A0ABT1WLZ6</accession>
<keyword evidence="2" id="KW-1185">Reference proteome</keyword>
<dbReference type="SFLD" id="SFLDG01129">
    <property type="entry name" value="C1.5:_HAD__Beta-PGM__Phosphata"/>
    <property type="match status" value="1"/>
</dbReference>
<reference evidence="1" key="1">
    <citation type="submission" date="2022-07" db="EMBL/GenBank/DDBJ databases">
        <authorList>
            <person name="Jung M.-Y."/>
            <person name="Lee M."/>
        </authorList>
    </citation>
    <scope>NUCLEOTIDE SEQUENCE</scope>
    <source>
        <strain evidence="1">S8</strain>
    </source>
</reference>
<dbReference type="NCBIfam" id="TIGR02254">
    <property type="entry name" value="YjjG_YfnB"/>
    <property type="match status" value="1"/>
</dbReference>
<reference evidence="1" key="3">
    <citation type="journal article" date="2023" name="Microbiol. Resour. Announc.">
        <title>Draft Genome Sequence of Granulicatella sp. Strain S8, Isolated from a Marine Fish, Seriola quinqueradiata.</title>
        <authorList>
            <person name="Lee M."/>
            <person name="Farooq A."/>
            <person name="Jeong J.B."/>
            <person name="Jung M.Y."/>
        </authorList>
    </citation>
    <scope>NUCLEOTIDE SEQUENCE</scope>
    <source>
        <strain evidence="1">S8</strain>
    </source>
</reference>
<dbReference type="InterPro" id="IPR011951">
    <property type="entry name" value="HAD-SF_hydro_IA_YjjG/PynA"/>
</dbReference>
<protein>
    <submittedName>
        <fullName evidence="1">YjjG family noncanonical pyrimidine nucleotidase</fullName>
    </submittedName>
</protein>
<dbReference type="InterPro" id="IPR052550">
    <property type="entry name" value="Pyrimidine_5'-ntase_YjjG"/>
</dbReference>
<dbReference type="InterPro" id="IPR006439">
    <property type="entry name" value="HAD-SF_hydro_IA"/>
</dbReference>
<comment type="caution">
    <text evidence="1">The sequence shown here is derived from an EMBL/GenBank/DDBJ whole genome shotgun (WGS) entry which is preliminary data.</text>
</comment>
<dbReference type="InterPro" id="IPR023198">
    <property type="entry name" value="PGP-like_dom2"/>
</dbReference>
<gene>
    <name evidence="1" type="ORF">NPA36_02930</name>
</gene>
<dbReference type="RefSeq" id="WP_256944611.1">
    <property type="nucleotide sequence ID" value="NZ_JANHNZ010000002.1"/>
</dbReference>
<dbReference type="Pfam" id="PF13419">
    <property type="entry name" value="HAD_2"/>
    <property type="match status" value="1"/>
</dbReference>
<dbReference type="InterPro" id="IPR023214">
    <property type="entry name" value="HAD_sf"/>
</dbReference>
<dbReference type="EMBL" id="JANHNZ010000002">
    <property type="protein sequence ID" value="MCQ9209496.1"/>
    <property type="molecule type" value="Genomic_DNA"/>
</dbReference>
<dbReference type="SUPFAM" id="SSF56784">
    <property type="entry name" value="HAD-like"/>
    <property type="match status" value="1"/>
</dbReference>
<dbReference type="PANTHER" id="PTHR47478">
    <property type="match status" value="1"/>
</dbReference>
<organism evidence="1 2">
    <name type="scientific">Granulicatella seriolae</name>
    <dbReference type="NCBI Taxonomy" id="2967226"/>
    <lineage>
        <taxon>Bacteria</taxon>
        <taxon>Bacillati</taxon>
        <taxon>Bacillota</taxon>
        <taxon>Bacilli</taxon>
        <taxon>Lactobacillales</taxon>
        <taxon>Carnobacteriaceae</taxon>
        <taxon>Granulicatella</taxon>
    </lineage>
</organism>
<dbReference type="SFLD" id="SFLDS00003">
    <property type="entry name" value="Haloacid_Dehalogenase"/>
    <property type="match status" value="1"/>
</dbReference>
<dbReference type="InterPro" id="IPR041492">
    <property type="entry name" value="HAD_2"/>
</dbReference>
<dbReference type="PANTHER" id="PTHR47478:SF1">
    <property type="entry name" value="PYRIMIDINE 5'-NUCLEOTIDASE YJJG"/>
    <property type="match status" value="1"/>
</dbReference>